<name>A0ABR2CVC5_9ROSI</name>
<dbReference type="SUPFAM" id="SSF118290">
    <property type="entry name" value="WRKY DNA-binding domain"/>
    <property type="match status" value="1"/>
</dbReference>
<evidence type="ECO:0000256" key="6">
    <source>
        <dbReference type="SAM" id="Coils"/>
    </source>
</evidence>
<dbReference type="PANTHER" id="PTHR31429:SF38">
    <property type="entry name" value="WRKY TRANSCRIPTION FACTOR 40-RELATED"/>
    <property type="match status" value="1"/>
</dbReference>
<gene>
    <name evidence="9" type="ORF">V6N12_047989</name>
</gene>
<evidence type="ECO:0000313" key="10">
    <source>
        <dbReference type="Proteomes" id="UP001472677"/>
    </source>
</evidence>
<feature type="domain" description="WRKY" evidence="8">
    <location>
        <begin position="116"/>
        <end position="182"/>
    </location>
</feature>
<proteinExistence type="predicted"/>
<keyword evidence="4" id="KW-0804">Transcription</keyword>
<comment type="subcellular location">
    <subcellularLocation>
        <location evidence="1">Nucleus</location>
    </subcellularLocation>
</comment>
<dbReference type="Proteomes" id="UP001472677">
    <property type="component" value="Unassembled WGS sequence"/>
</dbReference>
<dbReference type="EMBL" id="JBBPBM010000043">
    <property type="protein sequence ID" value="KAK8523469.1"/>
    <property type="molecule type" value="Genomic_DNA"/>
</dbReference>
<keyword evidence="10" id="KW-1185">Reference proteome</keyword>
<organism evidence="9 10">
    <name type="scientific">Hibiscus sabdariffa</name>
    <name type="common">roselle</name>
    <dbReference type="NCBI Taxonomy" id="183260"/>
    <lineage>
        <taxon>Eukaryota</taxon>
        <taxon>Viridiplantae</taxon>
        <taxon>Streptophyta</taxon>
        <taxon>Embryophyta</taxon>
        <taxon>Tracheophyta</taxon>
        <taxon>Spermatophyta</taxon>
        <taxon>Magnoliopsida</taxon>
        <taxon>eudicotyledons</taxon>
        <taxon>Gunneridae</taxon>
        <taxon>Pentapetalae</taxon>
        <taxon>rosids</taxon>
        <taxon>malvids</taxon>
        <taxon>Malvales</taxon>
        <taxon>Malvaceae</taxon>
        <taxon>Malvoideae</taxon>
        <taxon>Hibiscus</taxon>
    </lineage>
</organism>
<evidence type="ECO:0000256" key="2">
    <source>
        <dbReference type="ARBA" id="ARBA00023015"/>
    </source>
</evidence>
<evidence type="ECO:0000259" key="8">
    <source>
        <dbReference type="PROSITE" id="PS50811"/>
    </source>
</evidence>
<keyword evidence="2" id="KW-0805">Transcription regulation</keyword>
<protein>
    <recommendedName>
        <fullName evidence="8">WRKY domain-containing protein</fullName>
    </recommendedName>
</protein>
<keyword evidence="6" id="KW-0175">Coiled coil</keyword>
<dbReference type="PANTHER" id="PTHR31429">
    <property type="entry name" value="WRKY TRANSCRIPTION FACTOR 36-RELATED"/>
    <property type="match status" value="1"/>
</dbReference>
<sequence length="276" mass="30987">MLQTLANKRYLHLLVLFTGRFETLKDEILQVGILREELEQLQKENETLRLMFEVMSSKYRLLHEAYLRESSSTICRGLSRFDLHEQFSDKSLTLRPQVQLTAASSSQVFVKTDPRDESLIVKDGFQWRKYGQKVTKNNPSPRAYFKCSMAPGCPVKKKVQRCLDDKAFLMATYEGQHNHDVDPTIGQSLSSPGSSAKISATTPTSEFRVPVNPFRPGITLDLNLSGSDHENSNNENRNDKRIEDCAASLAKDPGFTAALAAAVARSIIEKPKPPTP</sequence>
<evidence type="ECO:0000256" key="7">
    <source>
        <dbReference type="SAM" id="MobiDB-lite"/>
    </source>
</evidence>
<keyword evidence="3" id="KW-0238">DNA-binding</keyword>
<evidence type="ECO:0000256" key="3">
    <source>
        <dbReference type="ARBA" id="ARBA00023125"/>
    </source>
</evidence>
<dbReference type="InterPro" id="IPR036576">
    <property type="entry name" value="WRKY_dom_sf"/>
</dbReference>
<dbReference type="Pfam" id="PF03106">
    <property type="entry name" value="WRKY"/>
    <property type="match status" value="1"/>
</dbReference>
<comment type="caution">
    <text evidence="9">The sequence shown here is derived from an EMBL/GenBank/DDBJ whole genome shotgun (WGS) entry which is preliminary data.</text>
</comment>
<evidence type="ECO:0000256" key="1">
    <source>
        <dbReference type="ARBA" id="ARBA00004123"/>
    </source>
</evidence>
<feature type="compositionally biased region" description="Basic and acidic residues" evidence="7">
    <location>
        <begin position="227"/>
        <end position="240"/>
    </location>
</feature>
<dbReference type="Gene3D" id="2.20.25.80">
    <property type="entry name" value="WRKY domain"/>
    <property type="match status" value="1"/>
</dbReference>
<feature type="region of interest" description="Disordered" evidence="7">
    <location>
        <begin position="220"/>
        <end position="240"/>
    </location>
</feature>
<evidence type="ECO:0000256" key="4">
    <source>
        <dbReference type="ARBA" id="ARBA00023163"/>
    </source>
</evidence>
<dbReference type="InterPro" id="IPR003657">
    <property type="entry name" value="WRKY_dom"/>
</dbReference>
<dbReference type="InterPro" id="IPR044810">
    <property type="entry name" value="WRKY_plant"/>
</dbReference>
<feature type="coiled-coil region" evidence="6">
    <location>
        <begin position="24"/>
        <end position="58"/>
    </location>
</feature>
<reference evidence="9 10" key="1">
    <citation type="journal article" date="2024" name="G3 (Bethesda)">
        <title>Genome assembly of Hibiscus sabdariffa L. provides insights into metabolisms of medicinal natural products.</title>
        <authorList>
            <person name="Kim T."/>
        </authorList>
    </citation>
    <scope>NUCLEOTIDE SEQUENCE [LARGE SCALE GENOMIC DNA]</scope>
    <source>
        <strain evidence="9">TK-2024</strain>
        <tissue evidence="9">Old leaves</tissue>
    </source>
</reference>
<dbReference type="PROSITE" id="PS50811">
    <property type="entry name" value="WRKY"/>
    <property type="match status" value="1"/>
</dbReference>
<evidence type="ECO:0000313" key="9">
    <source>
        <dbReference type="EMBL" id="KAK8523469.1"/>
    </source>
</evidence>
<keyword evidence="5" id="KW-0539">Nucleus</keyword>
<accession>A0ABR2CVC5</accession>
<evidence type="ECO:0000256" key="5">
    <source>
        <dbReference type="ARBA" id="ARBA00023242"/>
    </source>
</evidence>
<dbReference type="SMART" id="SM00774">
    <property type="entry name" value="WRKY"/>
    <property type="match status" value="1"/>
</dbReference>